<evidence type="ECO:0000259" key="1">
    <source>
        <dbReference type="Pfam" id="PF01593"/>
    </source>
</evidence>
<dbReference type="OrthoDB" id="9814556at2"/>
<dbReference type="STRING" id="484019.THA_707"/>
<keyword evidence="2" id="KW-0449">Lipoprotein</keyword>
<gene>
    <name evidence="2" type="ordered locus">THA_707</name>
</gene>
<dbReference type="PROSITE" id="PS51257">
    <property type="entry name" value="PROKAR_LIPOPROTEIN"/>
    <property type="match status" value="1"/>
</dbReference>
<evidence type="ECO:0000313" key="2">
    <source>
        <dbReference type="EMBL" id="ACJ75178.1"/>
    </source>
</evidence>
<dbReference type="eggNOG" id="COG1233">
    <property type="taxonomic scope" value="Bacteria"/>
</dbReference>
<proteinExistence type="predicted"/>
<dbReference type="Proteomes" id="UP000002453">
    <property type="component" value="Chromosome"/>
</dbReference>
<dbReference type="Gene3D" id="3.50.50.60">
    <property type="entry name" value="FAD/NAD(P)-binding domain"/>
    <property type="match status" value="2"/>
</dbReference>
<accession>B7IGG4</accession>
<reference evidence="2 3" key="1">
    <citation type="journal article" date="2009" name="J. Bacteriol.">
        <title>The genome of Thermosipho africanus TCF52B: lateral genetic connections to the Firmicutes and Archaea.</title>
        <authorList>
            <person name="Nesboe C.L."/>
            <person name="Bapteste E."/>
            <person name="Curtis B."/>
            <person name="Dahle H."/>
            <person name="Lopez P."/>
            <person name="Macleod D."/>
            <person name="Dlutek M."/>
            <person name="Bowman S."/>
            <person name="Zhaxybayeva O."/>
            <person name="Birkeland N.-K."/>
            <person name="Doolittle W.F."/>
        </authorList>
    </citation>
    <scope>NUCLEOTIDE SEQUENCE [LARGE SCALE GENOMIC DNA]</scope>
    <source>
        <strain evidence="2 3">TCF52B</strain>
    </source>
</reference>
<dbReference type="InterPro" id="IPR036188">
    <property type="entry name" value="FAD/NAD-bd_sf"/>
</dbReference>
<dbReference type="HOGENOM" id="CLU_510694_0_0_0"/>
<dbReference type="PANTHER" id="PTHR43734">
    <property type="entry name" value="PHYTOENE DESATURASE"/>
    <property type="match status" value="1"/>
</dbReference>
<dbReference type="Pfam" id="PF01593">
    <property type="entry name" value="Amino_oxidase"/>
    <property type="match status" value="1"/>
</dbReference>
<organism evidence="2 3">
    <name type="scientific">Thermosipho africanus (strain TCF52B)</name>
    <dbReference type="NCBI Taxonomy" id="484019"/>
    <lineage>
        <taxon>Bacteria</taxon>
        <taxon>Thermotogati</taxon>
        <taxon>Thermotogota</taxon>
        <taxon>Thermotogae</taxon>
        <taxon>Thermotogales</taxon>
        <taxon>Fervidobacteriaceae</taxon>
        <taxon>Thermosipho</taxon>
    </lineage>
</organism>
<dbReference type="GO" id="GO:0016491">
    <property type="term" value="F:oxidoreductase activity"/>
    <property type="evidence" value="ECO:0007669"/>
    <property type="project" value="InterPro"/>
</dbReference>
<feature type="domain" description="Amine oxidase" evidence="1">
    <location>
        <begin position="23"/>
        <end position="501"/>
    </location>
</feature>
<name>B7IGG4_THEAB</name>
<keyword evidence="3" id="KW-1185">Reference proteome</keyword>
<dbReference type="PANTHER" id="PTHR43734:SF4">
    <property type="entry name" value="AMINE OXIDASE DOMAIN-CONTAINING PROTEIN"/>
    <property type="match status" value="1"/>
</dbReference>
<dbReference type="EMBL" id="CP001185">
    <property type="protein sequence ID" value="ACJ75178.1"/>
    <property type="molecule type" value="Genomic_DNA"/>
</dbReference>
<dbReference type="KEGG" id="taf:THA_707"/>
<sequence>MKKVVIVGGGISGLTAGCFSQGDITIIEKNEKCGGLVNSFVKDGFRFEGGVRALLNSGIIFPMLEKLNLALDVLPNYVSVGVEDKIIDVKSKENIKDYEIMLKSLYPENTNEISNFIKVVKKMVDYIEILYSVKNPLFADKSEYFKYLPWILKALKVFMAMKNMNIPVEKYLKKFFENNSLIDIISQHFFKNIPAFYALSYFYIYTDYFYLKGGLGTFPKKLEEYFLKEKGEILYNTKVVSVDVEKKVVLDQNGKKYPYDILIWAADLKELYKMVNLTSRKFLKEKEKILNGKPAESVYTLYLAVDVPPEEFKRISHGHFFYAPCKKGLGDIHRKEIKNLISYGTKKDILNWIKRFVKYNTFEISIPVLKDETAAPKGKTGVIVSVLLDYEIVKKVYDEGWYEEFKEKMDEAFIDVLSDSIYPFLKNNILFKFSSSPISIQNYANTSDGSIIGWGFEEKAPIKNNFQKAALTSIPHVYKAGKWAYTPSGVPMAILTGKIASKYTWGVY</sequence>
<dbReference type="SUPFAM" id="SSF51905">
    <property type="entry name" value="FAD/NAD(P)-binding domain"/>
    <property type="match status" value="1"/>
</dbReference>
<dbReference type="AlphaFoldDB" id="B7IGG4"/>
<protein>
    <submittedName>
        <fullName evidence="2">Lipoprotein, putative</fullName>
    </submittedName>
</protein>
<evidence type="ECO:0000313" key="3">
    <source>
        <dbReference type="Proteomes" id="UP000002453"/>
    </source>
</evidence>
<dbReference type="InterPro" id="IPR002937">
    <property type="entry name" value="Amino_oxidase"/>
</dbReference>
<dbReference type="RefSeq" id="WP_012579743.1">
    <property type="nucleotide sequence ID" value="NC_011653.1"/>
</dbReference>